<dbReference type="Pfam" id="PF04499">
    <property type="entry name" value="SAPS"/>
    <property type="match status" value="1"/>
</dbReference>
<feature type="compositionally biased region" description="Low complexity" evidence="3">
    <location>
        <begin position="269"/>
        <end position="286"/>
    </location>
</feature>
<dbReference type="PANTHER" id="PTHR12634">
    <property type="entry name" value="SIT4 YEAST -ASSOCIATING PROTEIN-RELATED"/>
    <property type="match status" value="1"/>
</dbReference>
<sequence length="294" mass="31540">MYSFVARIFGHALEDSHSNSGLVNSLSVCISLLDPKRSAISSPLMHSFRNHLMYEPPIPINSETINAMLPKLGDLLMLLNVSSDEKILPTTHGELRPPLGKHRLRVHLSMKHGRDDLGRRRRMWLLQTPPTPTAAAAEAMVSEIRETLTAAAVAADEAMIVGVIAVLLRTGKRISNKLVQLGSSNSHIQACLQIYQPPPAPAPPPPPPVPPAPSAPQPPVPPTLSASHPPDIIVLPVDEIPSDESDSEIMFCSTKDVTEVGEAEVVLPPAEVGEAPAEVGEASAEVQNEEDGRC</sequence>
<keyword evidence="2" id="KW-0131">Cell cycle</keyword>
<feature type="region of interest" description="Disordered" evidence="3">
    <location>
        <begin position="269"/>
        <end position="294"/>
    </location>
</feature>
<reference evidence="4 5" key="1">
    <citation type="journal article" date="2024" name="G3 (Bethesda)">
        <title>Genome assembly of Hibiscus sabdariffa L. provides insights into metabolisms of medicinal natural products.</title>
        <authorList>
            <person name="Kim T."/>
        </authorList>
    </citation>
    <scope>NUCLEOTIDE SEQUENCE [LARGE SCALE GENOMIC DNA]</scope>
    <source>
        <strain evidence="4">TK-2024</strain>
        <tissue evidence="4">Old leaves</tissue>
    </source>
</reference>
<keyword evidence="5" id="KW-1185">Reference proteome</keyword>
<evidence type="ECO:0000256" key="1">
    <source>
        <dbReference type="ARBA" id="ARBA00006180"/>
    </source>
</evidence>
<dbReference type="EMBL" id="JBBPBM010000066">
    <property type="protein sequence ID" value="KAK8514762.1"/>
    <property type="molecule type" value="Genomic_DNA"/>
</dbReference>
<comment type="similarity">
    <text evidence="1">Belongs to the SAPS family.</text>
</comment>
<evidence type="ECO:0000256" key="2">
    <source>
        <dbReference type="ARBA" id="ARBA00023306"/>
    </source>
</evidence>
<accession>A0ABR2C5R7</accession>
<gene>
    <name evidence="4" type="ORF">V6N12_057658</name>
</gene>
<organism evidence="4 5">
    <name type="scientific">Hibiscus sabdariffa</name>
    <name type="common">roselle</name>
    <dbReference type="NCBI Taxonomy" id="183260"/>
    <lineage>
        <taxon>Eukaryota</taxon>
        <taxon>Viridiplantae</taxon>
        <taxon>Streptophyta</taxon>
        <taxon>Embryophyta</taxon>
        <taxon>Tracheophyta</taxon>
        <taxon>Spermatophyta</taxon>
        <taxon>Magnoliopsida</taxon>
        <taxon>eudicotyledons</taxon>
        <taxon>Gunneridae</taxon>
        <taxon>Pentapetalae</taxon>
        <taxon>rosids</taxon>
        <taxon>malvids</taxon>
        <taxon>Malvales</taxon>
        <taxon>Malvaceae</taxon>
        <taxon>Malvoideae</taxon>
        <taxon>Hibiscus</taxon>
    </lineage>
</organism>
<feature type="region of interest" description="Disordered" evidence="3">
    <location>
        <begin position="195"/>
        <end position="230"/>
    </location>
</feature>
<comment type="caution">
    <text evidence="4">The sequence shown here is derived from an EMBL/GenBank/DDBJ whole genome shotgun (WGS) entry which is preliminary data.</text>
</comment>
<protein>
    <submittedName>
        <fullName evidence="4">Uncharacterized protein</fullName>
    </submittedName>
</protein>
<dbReference type="InterPro" id="IPR007587">
    <property type="entry name" value="SAPS"/>
</dbReference>
<evidence type="ECO:0000313" key="5">
    <source>
        <dbReference type="Proteomes" id="UP001472677"/>
    </source>
</evidence>
<name>A0ABR2C5R7_9ROSI</name>
<feature type="compositionally biased region" description="Pro residues" evidence="3">
    <location>
        <begin position="196"/>
        <end position="222"/>
    </location>
</feature>
<dbReference type="Proteomes" id="UP001472677">
    <property type="component" value="Unassembled WGS sequence"/>
</dbReference>
<dbReference type="PANTHER" id="PTHR12634:SF8">
    <property type="entry name" value="FIERY MOUNTAIN, ISOFORM D"/>
    <property type="match status" value="1"/>
</dbReference>
<evidence type="ECO:0000256" key="3">
    <source>
        <dbReference type="SAM" id="MobiDB-lite"/>
    </source>
</evidence>
<proteinExistence type="inferred from homology"/>
<evidence type="ECO:0000313" key="4">
    <source>
        <dbReference type="EMBL" id="KAK8514762.1"/>
    </source>
</evidence>